<reference evidence="1" key="1">
    <citation type="journal article" date="2015" name="Nature">
        <title>Complex archaea that bridge the gap between prokaryotes and eukaryotes.</title>
        <authorList>
            <person name="Spang A."/>
            <person name="Saw J.H."/>
            <person name="Jorgensen S.L."/>
            <person name="Zaremba-Niedzwiedzka K."/>
            <person name="Martijn J."/>
            <person name="Lind A.E."/>
            <person name="van Eijk R."/>
            <person name="Schleper C."/>
            <person name="Guy L."/>
            <person name="Ettema T.J."/>
        </authorList>
    </citation>
    <scope>NUCLEOTIDE SEQUENCE</scope>
</reference>
<accession>A0A0F9GWF9</accession>
<gene>
    <name evidence="1" type="ORF">LCGC14_1777090</name>
</gene>
<proteinExistence type="predicted"/>
<dbReference type="AlphaFoldDB" id="A0A0F9GWF9"/>
<evidence type="ECO:0000313" key="1">
    <source>
        <dbReference type="EMBL" id="KKM03170.1"/>
    </source>
</evidence>
<protein>
    <submittedName>
        <fullName evidence="1">Uncharacterized protein</fullName>
    </submittedName>
</protein>
<name>A0A0F9GWF9_9ZZZZ</name>
<comment type="caution">
    <text evidence="1">The sequence shown here is derived from an EMBL/GenBank/DDBJ whole genome shotgun (WGS) entry which is preliminary data.</text>
</comment>
<dbReference type="EMBL" id="LAZR01016746">
    <property type="protein sequence ID" value="KKM03170.1"/>
    <property type="molecule type" value="Genomic_DNA"/>
</dbReference>
<organism evidence="1">
    <name type="scientific">marine sediment metagenome</name>
    <dbReference type="NCBI Taxonomy" id="412755"/>
    <lineage>
        <taxon>unclassified sequences</taxon>
        <taxon>metagenomes</taxon>
        <taxon>ecological metagenomes</taxon>
    </lineage>
</organism>
<sequence>MDTATIFALLYISEHGFDVKEWEPSDAFAMLQHKRETITINGKLSPLMLKHIDLWRLSLERV</sequence>